<organism evidence="7 8">
    <name type="scientific">Immersiella caudata</name>
    <dbReference type="NCBI Taxonomy" id="314043"/>
    <lineage>
        <taxon>Eukaryota</taxon>
        <taxon>Fungi</taxon>
        <taxon>Dikarya</taxon>
        <taxon>Ascomycota</taxon>
        <taxon>Pezizomycotina</taxon>
        <taxon>Sordariomycetes</taxon>
        <taxon>Sordariomycetidae</taxon>
        <taxon>Sordariales</taxon>
        <taxon>Lasiosphaeriaceae</taxon>
        <taxon>Immersiella</taxon>
    </lineage>
</organism>
<feature type="region of interest" description="Disordered" evidence="5">
    <location>
        <begin position="294"/>
        <end position="316"/>
    </location>
</feature>
<keyword evidence="4" id="KW-0624">Polysaccharide degradation</keyword>
<dbReference type="GO" id="GO:0000272">
    <property type="term" value="P:polysaccharide catabolic process"/>
    <property type="evidence" value="ECO:0007669"/>
    <property type="project" value="UniProtKB-KW"/>
</dbReference>
<dbReference type="SMART" id="SM00656">
    <property type="entry name" value="Amb_all"/>
    <property type="match status" value="1"/>
</dbReference>
<dbReference type="GO" id="GO:0030570">
    <property type="term" value="F:pectate lyase activity"/>
    <property type="evidence" value="ECO:0007669"/>
    <property type="project" value="InterPro"/>
</dbReference>
<keyword evidence="2" id="KW-0732">Signal</keyword>
<comment type="subcellular location">
    <subcellularLocation>
        <location evidence="4">Secreted</location>
    </subcellularLocation>
</comment>
<name>A0AA39WW22_9PEZI</name>
<dbReference type="PANTHER" id="PTHR31683">
    <property type="entry name" value="PECTATE LYASE 18-RELATED"/>
    <property type="match status" value="1"/>
</dbReference>
<accession>A0AA39WW22</accession>
<protein>
    <submittedName>
        <fullName evidence="7">Pectin lyase fold/virulence factor</fullName>
    </submittedName>
</protein>
<dbReference type="EMBL" id="JAULSU010000003">
    <property type="protein sequence ID" value="KAK0622452.1"/>
    <property type="molecule type" value="Genomic_DNA"/>
</dbReference>
<evidence type="ECO:0000259" key="6">
    <source>
        <dbReference type="SMART" id="SM00656"/>
    </source>
</evidence>
<dbReference type="InterPro" id="IPR011050">
    <property type="entry name" value="Pectin_lyase_fold/virulence"/>
</dbReference>
<dbReference type="Proteomes" id="UP001175000">
    <property type="component" value="Unassembled WGS sequence"/>
</dbReference>
<evidence type="ECO:0000256" key="2">
    <source>
        <dbReference type="ARBA" id="ARBA00022729"/>
    </source>
</evidence>
<evidence type="ECO:0000256" key="5">
    <source>
        <dbReference type="SAM" id="MobiDB-lite"/>
    </source>
</evidence>
<dbReference type="InterPro" id="IPR012334">
    <property type="entry name" value="Pectin_lyas_fold"/>
</dbReference>
<feature type="compositionally biased region" description="Basic and acidic residues" evidence="5">
    <location>
        <begin position="306"/>
        <end position="316"/>
    </location>
</feature>
<keyword evidence="3 4" id="KW-0456">Lyase</keyword>
<evidence type="ECO:0000256" key="1">
    <source>
        <dbReference type="ARBA" id="ARBA00010980"/>
    </source>
</evidence>
<comment type="caution">
    <text evidence="7">The sequence shown here is derived from an EMBL/GenBank/DDBJ whole genome shotgun (WGS) entry which is preliminary data.</text>
</comment>
<gene>
    <name evidence="7" type="ORF">B0T14DRAFT_563904</name>
</gene>
<keyword evidence="4" id="KW-0119">Carbohydrate metabolism</keyword>
<reference evidence="7" key="1">
    <citation type="submission" date="2023-06" db="EMBL/GenBank/DDBJ databases">
        <title>Genome-scale phylogeny and comparative genomics of the fungal order Sordariales.</title>
        <authorList>
            <consortium name="Lawrence Berkeley National Laboratory"/>
            <person name="Hensen N."/>
            <person name="Bonometti L."/>
            <person name="Westerberg I."/>
            <person name="Brannstrom I.O."/>
            <person name="Guillou S."/>
            <person name="Cros-Aarteil S."/>
            <person name="Calhoun S."/>
            <person name="Haridas S."/>
            <person name="Kuo A."/>
            <person name="Mondo S."/>
            <person name="Pangilinan J."/>
            <person name="Riley R."/>
            <person name="Labutti K."/>
            <person name="Andreopoulos B."/>
            <person name="Lipzen A."/>
            <person name="Chen C."/>
            <person name="Yanf M."/>
            <person name="Daum C."/>
            <person name="Ng V."/>
            <person name="Clum A."/>
            <person name="Steindorff A."/>
            <person name="Ohm R."/>
            <person name="Martin F."/>
            <person name="Silar P."/>
            <person name="Natvig D."/>
            <person name="Lalanne C."/>
            <person name="Gautier V."/>
            <person name="Ament-Velasquez S.L."/>
            <person name="Kruys A."/>
            <person name="Hutchinson M.I."/>
            <person name="Powell A.J."/>
            <person name="Barry K."/>
            <person name="Miller A.N."/>
            <person name="Grigoriev I.V."/>
            <person name="Debuchy R."/>
            <person name="Gladieux P."/>
            <person name="Thoren M.H."/>
            <person name="Johannesson H."/>
        </authorList>
    </citation>
    <scope>NUCLEOTIDE SEQUENCE</scope>
    <source>
        <strain evidence="7">CBS 606.72</strain>
    </source>
</reference>
<evidence type="ECO:0000313" key="8">
    <source>
        <dbReference type="Proteomes" id="UP001175000"/>
    </source>
</evidence>
<dbReference type="PANTHER" id="PTHR31683:SF18">
    <property type="entry name" value="PECTATE LYASE 21-RELATED"/>
    <property type="match status" value="1"/>
</dbReference>
<sequence length="316" mass="33180">MGATIGGWGGNYTTVSTLEQFSAAVAGTETAVVLLNGTLTGSGATVSIGSSKSILGLPGSSLTGISLHLPTSRNVILRNLRLVSTTSTPSITLTTSRSIWIDHCDLSSSPASSSSGFPLVSITQGSDYTTITNNIFHYHSGIALQVGHSDSNAEQDREKFHVTAIGNYFKGVGAGIGFRFGTGHLFNSLFEGVKDGINTQSGANLLVESSVFEGATRGVYTENSTEPGLATVVDVLLGGATNTAPKGEMDANSVPYPYDWAVLPSDAVKENVVKVAGARLRYIQPINWGETEIAEREGRTPPVTHENAHEDDICED</sequence>
<comment type="similarity">
    <text evidence="1 4">Belongs to the polysaccharide lyase 1 family.</text>
</comment>
<evidence type="ECO:0000256" key="3">
    <source>
        <dbReference type="ARBA" id="ARBA00023239"/>
    </source>
</evidence>
<dbReference type="SUPFAM" id="SSF51126">
    <property type="entry name" value="Pectin lyase-like"/>
    <property type="match status" value="1"/>
</dbReference>
<dbReference type="AlphaFoldDB" id="A0AA39WW22"/>
<dbReference type="Gene3D" id="2.160.20.10">
    <property type="entry name" value="Single-stranded right-handed beta-helix, Pectin lyase-like"/>
    <property type="match status" value="1"/>
</dbReference>
<dbReference type="GO" id="GO:0005576">
    <property type="term" value="C:extracellular region"/>
    <property type="evidence" value="ECO:0007669"/>
    <property type="project" value="UniProtKB-SubCell"/>
</dbReference>
<dbReference type="Pfam" id="PF00544">
    <property type="entry name" value="Pectate_lyase_4"/>
    <property type="match status" value="1"/>
</dbReference>
<keyword evidence="8" id="KW-1185">Reference proteome</keyword>
<keyword evidence="4" id="KW-0964">Secreted</keyword>
<dbReference type="InterPro" id="IPR045032">
    <property type="entry name" value="PEL"/>
</dbReference>
<proteinExistence type="inferred from homology"/>
<evidence type="ECO:0000313" key="7">
    <source>
        <dbReference type="EMBL" id="KAK0622452.1"/>
    </source>
</evidence>
<dbReference type="InterPro" id="IPR002022">
    <property type="entry name" value="Pec_lyase"/>
</dbReference>
<evidence type="ECO:0000256" key="4">
    <source>
        <dbReference type="RuleBase" id="RU361173"/>
    </source>
</evidence>
<feature type="domain" description="Pectate lyase" evidence="6">
    <location>
        <begin position="8"/>
        <end position="218"/>
    </location>
</feature>